<dbReference type="InterPro" id="IPR036291">
    <property type="entry name" value="NAD(P)-bd_dom_sf"/>
</dbReference>
<dbReference type="InterPro" id="IPR013752">
    <property type="entry name" value="KPA_reductase"/>
</dbReference>
<comment type="pathway">
    <text evidence="2 11">Cofactor biosynthesis; (R)-pantothenate biosynthesis; (R)-pantoate from 3-methyl-2-oxobutanoate: step 2/2.</text>
</comment>
<evidence type="ECO:0000256" key="8">
    <source>
        <dbReference type="ARBA" id="ARBA00023002"/>
    </source>
</evidence>
<gene>
    <name evidence="14" type="ORF">SAMN02745784_02125</name>
</gene>
<keyword evidence="15" id="KW-1185">Reference proteome</keyword>
<reference evidence="15" key="1">
    <citation type="submission" date="2016-11" db="EMBL/GenBank/DDBJ databases">
        <authorList>
            <person name="Varghese N."/>
            <person name="Submissions S."/>
        </authorList>
    </citation>
    <scope>NUCLEOTIDE SEQUENCE [LARGE SCALE GENOMIC DNA]</scope>
    <source>
        <strain evidence="15">DSM 18095</strain>
    </source>
</reference>
<dbReference type="Gene3D" id="1.10.1040.10">
    <property type="entry name" value="N-(1-d-carboxylethyl)-l-norvaline Dehydrogenase, domain 2"/>
    <property type="match status" value="1"/>
</dbReference>
<dbReference type="EMBL" id="FQTY01000009">
    <property type="protein sequence ID" value="SHE88610.1"/>
    <property type="molecule type" value="Genomic_DNA"/>
</dbReference>
<evidence type="ECO:0000259" key="13">
    <source>
        <dbReference type="Pfam" id="PF08546"/>
    </source>
</evidence>
<dbReference type="Pfam" id="PF02558">
    <property type="entry name" value="ApbA"/>
    <property type="match status" value="1"/>
</dbReference>
<dbReference type="PANTHER" id="PTHR43765">
    <property type="entry name" value="2-DEHYDROPANTOATE 2-REDUCTASE-RELATED"/>
    <property type="match status" value="1"/>
</dbReference>
<dbReference type="InterPro" id="IPR013332">
    <property type="entry name" value="KPR_N"/>
</dbReference>
<evidence type="ECO:0000256" key="1">
    <source>
        <dbReference type="ARBA" id="ARBA00002919"/>
    </source>
</evidence>
<comment type="catalytic activity">
    <reaction evidence="10 11">
        <text>(R)-pantoate + NADP(+) = 2-dehydropantoate + NADPH + H(+)</text>
        <dbReference type="Rhea" id="RHEA:16233"/>
        <dbReference type="ChEBI" id="CHEBI:11561"/>
        <dbReference type="ChEBI" id="CHEBI:15378"/>
        <dbReference type="ChEBI" id="CHEBI:15980"/>
        <dbReference type="ChEBI" id="CHEBI:57783"/>
        <dbReference type="ChEBI" id="CHEBI:58349"/>
        <dbReference type="EC" id="1.1.1.169"/>
    </reaction>
</comment>
<evidence type="ECO:0000313" key="15">
    <source>
        <dbReference type="Proteomes" id="UP000184114"/>
    </source>
</evidence>
<dbReference type="Pfam" id="PF08546">
    <property type="entry name" value="ApbA_C"/>
    <property type="match status" value="1"/>
</dbReference>
<evidence type="ECO:0000256" key="4">
    <source>
        <dbReference type="ARBA" id="ARBA00013014"/>
    </source>
</evidence>
<dbReference type="Gene3D" id="3.40.50.720">
    <property type="entry name" value="NAD(P)-binding Rossmann-like Domain"/>
    <property type="match status" value="1"/>
</dbReference>
<comment type="similarity">
    <text evidence="3 11">Belongs to the ketopantoate reductase family.</text>
</comment>
<feature type="domain" description="Ketopantoate reductase C-terminal" evidence="13">
    <location>
        <begin position="179"/>
        <end position="301"/>
    </location>
</feature>
<proteinExistence type="inferred from homology"/>
<comment type="function">
    <text evidence="1 11">Catalyzes the NADPH-dependent reduction of ketopantoate into pantoic acid.</text>
</comment>
<dbReference type="UniPathway" id="UPA00028">
    <property type="reaction ID" value="UER00004"/>
</dbReference>
<evidence type="ECO:0000256" key="2">
    <source>
        <dbReference type="ARBA" id="ARBA00004994"/>
    </source>
</evidence>
<keyword evidence="8 11" id="KW-0560">Oxidoreductase</keyword>
<evidence type="ECO:0000256" key="5">
    <source>
        <dbReference type="ARBA" id="ARBA00019465"/>
    </source>
</evidence>
<protein>
    <recommendedName>
        <fullName evidence="5 11">2-dehydropantoate 2-reductase</fullName>
        <ecNumber evidence="4 11">1.1.1.169</ecNumber>
    </recommendedName>
    <alternativeName>
        <fullName evidence="9 11">Ketopantoate reductase</fullName>
    </alternativeName>
</protein>
<keyword evidence="7 11" id="KW-0521">NADP</keyword>
<dbReference type="AlphaFoldDB" id="A0A1M4X567"/>
<dbReference type="SUPFAM" id="SSF51735">
    <property type="entry name" value="NAD(P)-binding Rossmann-fold domains"/>
    <property type="match status" value="1"/>
</dbReference>
<name>A0A1M4X567_9FIRM</name>
<dbReference type="STRING" id="1123404.SAMN02745784_02125"/>
<sequence>MRIAIIGSGAMGSLYGGILAEAGNEVYFIDVFEEHINKINNYGLCIVENGVERYIKNVKATIDAKEIGKVDLAIVFVKSTITDIAIEQNKDVIDKNTIVLTLQNGLGNIEKINSVVDISQIVAGTSSNGASMIEPGKINHAGNGGTTIGEIDGSMTERIKELGKILNIPKLGPVKISDNVMGTIWDKLLVNAGINPLTAITGLRNGQLLENEESILLLDKLINEGVEVAKGLGIKLGFEDSEYCKNVCKATSKNTSSMLADVINKRNTEIMNINGAIVREGRKLNIQTPANEMMTYLVLLKEKCYFS</sequence>
<evidence type="ECO:0000256" key="7">
    <source>
        <dbReference type="ARBA" id="ARBA00022857"/>
    </source>
</evidence>
<dbReference type="EC" id="1.1.1.169" evidence="4 11"/>
<dbReference type="GO" id="GO:0008677">
    <property type="term" value="F:2-dehydropantoate 2-reductase activity"/>
    <property type="evidence" value="ECO:0007669"/>
    <property type="project" value="UniProtKB-EC"/>
</dbReference>
<evidence type="ECO:0000259" key="12">
    <source>
        <dbReference type="Pfam" id="PF02558"/>
    </source>
</evidence>
<evidence type="ECO:0000313" key="14">
    <source>
        <dbReference type="EMBL" id="SHE88610.1"/>
    </source>
</evidence>
<accession>A0A1M4X567</accession>
<evidence type="ECO:0000256" key="6">
    <source>
        <dbReference type="ARBA" id="ARBA00022655"/>
    </source>
</evidence>
<dbReference type="GO" id="GO:0005737">
    <property type="term" value="C:cytoplasm"/>
    <property type="evidence" value="ECO:0007669"/>
    <property type="project" value="TreeGrafter"/>
</dbReference>
<evidence type="ECO:0000256" key="11">
    <source>
        <dbReference type="RuleBase" id="RU362068"/>
    </source>
</evidence>
<dbReference type="NCBIfam" id="TIGR00745">
    <property type="entry name" value="apbA_panE"/>
    <property type="match status" value="1"/>
</dbReference>
<dbReference type="InterPro" id="IPR003710">
    <property type="entry name" value="ApbA"/>
</dbReference>
<dbReference type="GO" id="GO:0050661">
    <property type="term" value="F:NADP binding"/>
    <property type="evidence" value="ECO:0007669"/>
    <property type="project" value="TreeGrafter"/>
</dbReference>
<dbReference type="InterPro" id="IPR013328">
    <property type="entry name" value="6PGD_dom2"/>
</dbReference>
<dbReference type="SUPFAM" id="SSF48179">
    <property type="entry name" value="6-phosphogluconate dehydrogenase C-terminal domain-like"/>
    <property type="match status" value="1"/>
</dbReference>
<evidence type="ECO:0000256" key="10">
    <source>
        <dbReference type="ARBA" id="ARBA00048793"/>
    </source>
</evidence>
<evidence type="ECO:0000256" key="3">
    <source>
        <dbReference type="ARBA" id="ARBA00007870"/>
    </source>
</evidence>
<keyword evidence="6 11" id="KW-0566">Pantothenate biosynthesis</keyword>
<dbReference type="GO" id="GO:0015940">
    <property type="term" value="P:pantothenate biosynthetic process"/>
    <property type="evidence" value="ECO:0007669"/>
    <property type="project" value="UniProtKB-UniPathway"/>
</dbReference>
<evidence type="ECO:0000256" key="9">
    <source>
        <dbReference type="ARBA" id="ARBA00032024"/>
    </source>
</evidence>
<dbReference type="PANTHER" id="PTHR43765:SF2">
    <property type="entry name" value="2-DEHYDROPANTOATE 2-REDUCTASE"/>
    <property type="match status" value="1"/>
</dbReference>
<feature type="domain" description="Ketopantoate reductase N-terminal" evidence="12">
    <location>
        <begin position="3"/>
        <end position="152"/>
    </location>
</feature>
<dbReference type="InterPro" id="IPR050838">
    <property type="entry name" value="Ketopantoate_reductase"/>
</dbReference>
<dbReference type="InterPro" id="IPR008927">
    <property type="entry name" value="6-PGluconate_DH-like_C_sf"/>
</dbReference>
<dbReference type="FunFam" id="1.10.1040.10:FF:000017">
    <property type="entry name" value="2-dehydropantoate 2-reductase"/>
    <property type="match status" value="1"/>
</dbReference>
<dbReference type="Proteomes" id="UP000184114">
    <property type="component" value="Unassembled WGS sequence"/>
</dbReference>
<organism evidence="14 15">
    <name type="scientific">Tissierella praeacuta DSM 18095</name>
    <dbReference type="NCBI Taxonomy" id="1123404"/>
    <lineage>
        <taxon>Bacteria</taxon>
        <taxon>Bacillati</taxon>
        <taxon>Bacillota</taxon>
        <taxon>Tissierellia</taxon>
        <taxon>Tissierellales</taxon>
        <taxon>Tissierellaceae</taxon>
        <taxon>Tissierella</taxon>
    </lineage>
</organism>